<dbReference type="EMBL" id="JAUOOM010000004">
    <property type="protein sequence ID" value="MDO6406079.1"/>
    <property type="molecule type" value="Genomic_DNA"/>
</dbReference>
<dbReference type="AlphaFoldDB" id="A0AAP9H4L1"/>
<dbReference type="Proteomes" id="UP001171299">
    <property type="component" value="Unassembled WGS sequence"/>
</dbReference>
<evidence type="ECO:0008006" key="5">
    <source>
        <dbReference type="Google" id="ProtNLM"/>
    </source>
</evidence>
<evidence type="ECO:0000313" key="3">
    <source>
        <dbReference type="Proteomes" id="UP000424872"/>
    </source>
</evidence>
<proteinExistence type="predicted"/>
<organism evidence="2 3">
    <name type="scientific">Pantoea phytobeneficialis</name>
    <dbReference type="NCBI Taxonomy" id="2052056"/>
    <lineage>
        <taxon>Bacteria</taxon>
        <taxon>Pseudomonadati</taxon>
        <taxon>Pseudomonadota</taxon>
        <taxon>Gammaproteobacteria</taxon>
        <taxon>Enterobacterales</taxon>
        <taxon>Erwiniaceae</taxon>
        <taxon>Pantoea</taxon>
    </lineage>
</organism>
<dbReference type="KEGG" id="ppho:CTZ24_09350"/>
<protein>
    <recommendedName>
        <fullName evidence="5">N-acetyltransferase</fullName>
    </recommendedName>
</protein>
<dbReference type="EMBL" id="CP024636">
    <property type="protein sequence ID" value="QGR06605.1"/>
    <property type="molecule type" value="Genomic_DNA"/>
</dbReference>
<keyword evidence="4" id="KW-1185">Reference proteome</keyword>
<sequence length="201" mass="23538">MKCRHAKDSDLDKVCDLLAKEFCHDPIYKVLFSGRDDRVNILRDYFRIYVNIEIYRKGTLLSENDTDVLVYIRPEFIAEIVETHAQADEELRKVCGSSYKAASELINGLDRLHPLNPPHYFISLQAVQRSARGGEVVESLFRTLHDIIDKDKLPCYAECTRFSTRTLIRRWGYRDADFPLHIRGFPDLYPVWRDPKQLSMK</sequence>
<reference evidence="2" key="2">
    <citation type="journal article" date="2020" name="Environ. Microbiol.">
        <title>The extreme plant-growth-promoting properties of Pantoea phytobeneficialis MSR2 revealed by functional and genomic analysis.</title>
        <authorList>
            <person name="Nascimento F.X."/>
            <person name="Hernandez A.G."/>
            <person name="Glick B.R."/>
            <person name="Rossi M.J."/>
        </authorList>
    </citation>
    <scope>NUCLEOTIDE SEQUENCE</scope>
    <source>
        <strain evidence="2">MSR2</strain>
    </source>
</reference>
<gene>
    <name evidence="2" type="ORF">CTZ24_09350</name>
    <name evidence="1" type="ORF">Q3404_05760</name>
</gene>
<evidence type="ECO:0000313" key="2">
    <source>
        <dbReference type="EMBL" id="QGR06605.1"/>
    </source>
</evidence>
<reference evidence="1" key="3">
    <citation type="submission" date="2023-07" db="EMBL/GenBank/DDBJ databases">
        <title>The extreme plant-growth-promoting properties of Pantoea phytobeneficialis PF55 revealed by functional and genomic analysis.</title>
        <authorList>
            <person name="Nascimento F.X."/>
            <person name="Marcio R.J."/>
        </authorList>
    </citation>
    <scope>NUCLEOTIDE SEQUENCE</scope>
    <source>
        <strain evidence="1">PF55</strain>
    </source>
</reference>
<dbReference type="RefSeq" id="WP_208725533.1">
    <property type="nucleotide sequence ID" value="NZ_JAUOOM010000004.1"/>
</dbReference>
<dbReference type="Gene3D" id="3.40.630.30">
    <property type="match status" value="1"/>
</dbReference>
<reference evidence="3" key="1">
    <citation type="submission" date="2017-11" db="EMBL/GenBank/DDBJ databases">
        <title>Genome sequence of Pantoea sp. MSR2.</title>
        <authorList>
            <person name="Nascimento F.X."/>
        </authorList>
    </citation>
    <scope>NUCLEOTIDE SEQUENCE [LARGE SCALE GENOMIC DNA]</scope>
    <source>
        <strain evidence="3">MSR2</strain>
    </source>
</reference>
<evidence type="ECO:0000313" key="4">
    <source>
        <dbReference type="Proteomes" id="UP001171299"/>
    </source>
</evidence>
<accession>A0AAP9H4L1</accession>
<name>A0AAP9H4L1_9GAMM</name>
<evidence type="ECO:0000313" key="1">
    <source>
        <dbReference type="EMBL" id="MDO6406079.1"/>
    </source>
</evidence>
<dbReference type="Proteomes" id="UP000424872">
    <property type="component" value="Chromosome"/>
</dbReference>